<evidence type="ECO:0000313" key="1">
    <source>
        <dbReference type="EMBL" id="MFC7380873.1"/>
    </source>
</evidence>
<evidence type="ECO:0008006" key="3">
    <source>
        <dbReference type="Google" id="ProtNLM"/>
    </source>
</evidence>
<dbReference type="Proteomes" id="UP001596496">
    <property type="component" value="Unassembled WGS sequence"/>
</dbReference>
<reference evidence="2" key="1">
    <citation type="journal article" date="2019" name="Int. J. Syst. Evol. Microbiol.">
        <title>The Global Catalogue of Microorganisms (GCM) 10K type strain sequencing project: providing services to taxonomists for standard genome sequencing and annotation.</title>
        <authorList>
            <consortium name="The Broad Institute Genomics Platform"/>
            <consortium name="The Broad Institute Genome Sequencing Center for Infectious Disease"/>
            <person name="Wu L."/>
            <person name="Ma J."/>
        </authorList>
    </citation>
    <scope>NUCLEOTIDE SEQUENCE [LARGE SCALE GENOMIC DNA]</scope>
    <source>
        <strain evidence="2">CECT 7649</strain>
    </source>
</reference>
<dbReference type="EMBL" id="JBHTCG010000001">
    <property type="protein sequence ID" value="MFC7380873.1"/>
    <property type="molecule type" value="Genomic_DNA"/>
</dbReference>
<sequence length="77" mass="9011">MAAVDPLWDVKQIADFLGKGEQWVYRSAREYGLDLFDIGGNNLRSPRSEVLRFAFRNSADPLRHIKAYLDKERSKRR</sequence>
<name>A0ABW2NZ94_9ACTN</name>
<proteinExistence type="predicted"/>
<organism evidence="1 2">
    <name type="scientific">Sphaerisporangium rhizosphaerae</name>
    <dbReference type="NCBI Taxonomy" id="2269375"/>
    <lineage>
        <taxon>Bacteria</taxon>
        <taxon>Bacillati</taxon>
        <taxon>Actinomycetota</taxon>
        <taxon>Actinomycetes</taxon>
        <taxon>Streptosporangiales</taxon>
        <taxon>Streptosporangiaceae</taxon>
        <taxon>Sphaerisporangium</taxon>
    </lineage>
</organism>
<gene>
    <name evidence="1" type="ORF">ACFQSB_01565</name>
</gene>
<accession>A0ABW2NZ94</accession>
<comment type="caution">
    <text evidence="1">The sequence shown here is derived from an EMBL/GenBank/DDBJ whole genome shotgun (WGS) entry which is preliminary data.</text>
</comment>
<protein>
    <recommendedName>
        <fullName evidence="3">DNA-binding protein</fullName>
    </recommendedName>
</protein>
<keyword evidence="2" id="KW-1185">Reference proteome</keyword>
<dbReference type="RefSeq" id="WP_380823860.1">
    <property type="nucleotide sequence ID" value="NZ_JBHTCG010000001.1"/>
</dbReference>
<evidence type="ECO:0000313" key="2">
    <source>
        <dbReference type="Proteomes" id="UP001596496"/>
    </source>
</evidence>